<keyword evidence="3" id="KW-1185">Reference proteome</keyword>
<evidence type="ECO:0000256" key="1">
    <source>
        <dbReference type="SAM" id="MobiDB-lite"/>
    </source>
</evidence>
<comment type="caution">
    <text evidence="2">The sequence shown here is derived from an EMBL/GenBank/DDBJ whole genome shotgun (WGS) entry which is preliminary data.</text>
</comment>
<reference evidence="2" key="1">
    <citation type="journal article" date="2023" name="Science">
        <title>Genome structures resolve the early diversification of teleost fishes.</title>
        <authorList>
            <person name="Parey E."/>
            <person name="Louis A."/>
            <person name="Montfort J."/>
            <person name="Bouchez O."/>
            <person name="Roques C."/>
            <person name="Iampietro C."/>
            <person name="Lluch J."/>
            <person name="Castinel A."/>
            <person name="Donnadieu C."/>
            <person name="Desvignes T."/>
            <person name="Floi Bucao C."/>
            <person name="Jouanno E."/>
            <person name="Wen M."/>
            <person name="Mejri S."/>
            <person name="Dirks R."/>
            <person name="Jansen H."/>
            <person name="Henkel C."/>
            <person name="Chen W.J."/>
            <person name="Zahm M."/>
            <person name="Cabau C."/>
            <person name="Klopp C."/>
            <person name="Thompson A.W."/>
            <person name="Robinson-Rechavi M."/>
            <person name="Braasch I."/>
            <person name="Lecointre G."/>
            <person name="Bobe J."/>
            <person name="Postlethwait J.H."/>
            <person name="Berthelot C."/>
            <person name="Roest Crollius H."/>
            <person name="Guiguen Y."/>
        </authorList>
    </citation>
    <scope>NUCLEOTIDE SEQUENCE</scope>
    <source>
        <strain evidence="2">NC1722</strain>
    </source>
</reference>
<evidence type="ECO:0000313" key="2">
    <source>
        <dbReference type="EMBL" id="KAJ8388449.1"/>
    </source>
</evidence>
<sequence length="107" mass="11629">MKFRGTGPFHVKSGESVIMDSNTQSHSGWSLSRPGSDLRGLPLAPTCRTPRPSSLGGTCVETKGLAKSPWYPATKQRNQDLSWKSKVPSLLVPWLLQAPGQNEALLD</sequence>
<name>A0AAD7RQE9_9TELE</name>
<dbReference type="AlphaFoldDB" id="A0AAD7RQE9"/>
<gene>
    <name evidence="2" type="ORF">AAFF_G00133250</name>
</gene>
<dbReference type="EMBL" id="JAINUG010000194">
    <property type="protein sequence ID" value="KAJ8388449.1"/>
    <property type="molecule type" value="Genomic_DNA"/>
</dbReference>
<feature type="compositionally biased region" description="Polar residues" evidence="1">
    <location>
        <begin position="19"/>
        <end position="30"/>
    </location>
</feature>
<proteinExistence type="predicted"/>
<feature type="region of interest" description="Disordered" evidence="1">
    <location>
        <begin position="1"/>
        <end position="56"/>
    </location>
</feature>
<accession>A0AAD7RQE9</accession>
<protein>
    <submittedName>
        <fullName evidence="2">Uncharacterized protein</fullName>
    </submittedName>
</protein>
<dbReference type="Proteomes" id="UP001221898">
    <property type="component" value="Unassembled WGS sequence"/>
</dbReference>
<organism evidence="2 3">
    <name type="scientific">Aldrovandia affinis</name>
    <dbReference type="NCBI Taxonomy" id="143900"/>
    <lineage>
        <taxon>Eukaryota</taxon>
        <taxon>Metazoa</taxon>
        <taxon>Chordata</taxon>
        <taxon>Craniata</taxon>
        <taxon>Vertebrata</taxon>
        <taxon>Euteleostomi</taxon>
        <taxon>Actinopterygii</taxon>
        <taxon>Neopterygii</taxon>
        <taxon>Teleostei</taxon>
        <taxon>Notacanthiformes</taxon>
        <taxon>Halosauridae</taxon>
        <taxon>Aldrovandia</taxon>
    </lineage>
</organism>
<evidence type="ECO:0000313" key="3">
    <source>
        <dbReference type="Proteomes" id="UP001221898"/>
    </source>
</evidence>